<protein>
    <submittedName>
        <fullName evidence="3">Acyltransferase</fullName>
        <ecNumber evidence="3">2.3.-.-</ecNumber>
    </submittedName>
</protein>
<feature type="transmembrane region" description="Helical" evidence="1">
    <location>
        <begin position="83"/>
        <end position="108"/>
    </location>
</feature>
<keyword evidence="1" id="KW-0472">Membrane</keyword>
<sequence>MRQNLNIQALRAIAALLVVIGHSFYETMMIASTTGQSTINYGWFNWGIGVDIFFVISGFIMVYSSHGLFNQPNGWQTFLVRRLIRIIPLYWLLTTAMIAGALVIPSLLNVPLGNWQYIISSYFFIPAVRAAGEIRPVLSLGWTLNMEMFFYILFAVALFFPIRYGIAFLTAIMVSLALYGLFIRPEQTHIAFWTQSLVLEFIFGCLLAVAYLKNIRLGGISALIICAVGLIGMINIPALSFIAPEAIRWGIPALLIVSAVALCTKQVQKPLFFLVALGNASYSLYLVHPFVLRPLRNIWMSVVGDTLPLIGFVILAALLSSLVAIVLYRLFEEPSNRFLRDRLLNKKSGTQAAFPENRSGITASLR</sequence>
<dbReference type="Pfam" id="PF01757">
    <property type="entry name" value="Acyl_transf_3"/>
    <property type="match status" value="1"/>
</dbReference>
<feature type="transmembrane region" description="Helical" evidence="1">
    <location>
        <begin position="43"/>
        <end position="63"/>
    </location>
</feature>
<evidence type="ECO:0000313" key="3">
    <source>
        <dbReference type="EMBL" id="MEN3930819.1"/>
    </source>
</evidence>
<evidence type="ECO:0000256" key="1">
    <source>
        <dbReference type="SAM" id="Phobius"/>
    </source>
</evidence>
<dbReference type="RefSeq" id="WP_346336844.1">
    <property type="nucleotide sequence ID" value="NZ_JBBYXI010000002.1"/>
</dbReference>
<gene>
    <name evidence="3" type="ORF">WJT86_07070</name>
</gene>
<dbReference type="EC" id="2.3.-.-" evidence="3"/>
<feature type="transmembrane region" description="Helical" evidence="1">
    <location>
        <begin position="114"/>
        <end position="131"/>
    </location>
</feature>
<feature type="transmembrane region" description="Helical" evidence="1">
    <location>
        <begin position="190"/>
        <end position="212"/>
    </location>
</feature>
<accession>A0ABV0BIN5</accession>
<dbReference type="EMBL" id="JBBYXI010000002">
    <property type="protein sequence ID" value="MEN3930819.1"/>
    <property type="molecule type" value="Genomic_DNA"/>
</dbReference>
<feature type="transmembrane region" description="Helical" evidence="1">
    <location>
        <begin position="151"/>
        <end position="178"/>
    </location>
</feature>
<keyword evidence="1" id="KW-0812">Transmembrane</keyword>
<feature type="transmembrane region" description="Helical" evidence="1">
    <location>
        <begin position="307"/>
        <end position="331"/>
    </location>
</feature>
<dbReference type="InterPro" id="IPR050879">
    <property type="entry name" value="Acyltransferase_3"/>
</dbReference>
<proteinExistence type="predicted"/>
<feature type="domain" description="Acyltransferase 3" evidence="2">
    <location>
        <begin position="5"/>
        <end position="328"/>
    </location>
</feature>
<feature type="transmembrane region" description="Helical" evidence="1">
    <location>
        <begin position="219"/>
        <end position="240"/>
    </location>
</feature>
<reference evidence="3 4" key="1">
    <citation type="submission" date="2024-04" db="EMBL/GenBank/DDBJ databases">
        <title>A novel species isolated from cricket.</title>
        <authorList>
            <person name="Wang H.-C."/>
        </authorList>
    </citation>
    <scope>NUCLEOTIDE SEQUENCE [LARGE SCALE GENOMIC DNA]</scope>
    <source>
        <strain evidence="3 4">WL0021</strain>
    </source>
</reference>
<keyword evidence="4" id="KW-1185">Reference proteome</keyword>
<evidence type="ECO:0000259" key="2">
    <source>
        <dbReference type="Pfam" id="PF01757"/>
    </source>
</evidence>
<name>A0ABV0BIN5_9HYPH</name>
<evidence type="ECO:0000313" key="4">
    <source>
        <dbReference type="Proteomes" id="UP001418637"/>
    </source>
</evidence>
<dbReference type="PANTHER" id="PTHR23028:SF131">
    <property type="entry name" value="BLR2367 PROTEIN"/>
    <property type="match status" value="1"/>
</dbReference>
<dbReference type="PANTHER" id="PTHR23028">
    <property type="entry name" value="ACETYLTRANSFERASE"/>
    <property type="match status" value="1"/>
</dbReference>
<keyword evidence="1" id="KW-1133">Transmembrane helix</keyword>
<dbReference type="GO" id="GO:0016746">
    <property type="term" value="F:acyltransferase activity"/>
    <property type="evidence" value="ECO:0007669"/>
    <property type="project" value="UniProtKB-KW"/>
</dbReference>
<feature type="transmembrane region" description="Helical" evidence="1">
    <location>
        <begin position="246"/>
        <end position="264"/>
    </location>
</feature>
<keyword evidence="3" id="KW-0012">Acyltransferase</keyword>
<feature type="transmembrane region" description="Helical" evidence="1">
    <location>
        <begin position="271"/>
        <end position="287"/>
    </location>
</feature>
<comment type="caution">
    <text evidence="3">The sequence shown here is derived from an EMBL/GenBank/DDBJ whole genome shotgun (WGS) entry which is preliminary data.</text>
</comment>
<keyword evidence="3" id="KW-0808">Transferase</keyword>
<feature type="transmembrane region" description="Helical" evidence="1">
    <location>
        <begin position="12"/>
        <end position="31"/>
    </location>
</feature>
<organism evidence="3 4">
    <name type="scientific">Hohaiivirga grylli</name>
    <dbReference type="NCBI Taxonomy" id="3133970"/>
    <lineage>
        <taxon>Bacteria</taxon>
        <taxon>Pseudomonadati</taxon>
        <taxon>Pseudomonadota</taxon>
        <taxon>Alphaproteobacteria</taxon>
        <taxon>Hyphomicrobiales</taxon>
        <taxon>Methylobacteriaceae</taxon>
        <taxon>Hohaiivirga</taxon>
    </lineage>
</organism>
<dbReference type="Proteomes" id="UP001418637">
    <property type="component" value="Unassembled WGS sequence"/>
</dbReference>
<dbReference type="InterPro" id="IPR002656">
    <property type="entry name" value="Acyl_transf_3_dom"/>
</dbReference>